<keyword evidence="2" id="KW-1185">Reference proteome</keyword>
<evidence type="ECO:0000313" key="1">
    <source>
        <dbReference type="EMBL" id="EPQ06140.1"/>
    </source>
</evidence>
<name>S7MRS2_MYOBR</name>
<proteinExistence type="predicted"/>
<organism evidence="1 2">
    <name type="scientific">Myotis brandtii</name>
    <name type="common">Brandt's bat</name>
    <dbReference type="NCBI Taxonomy" id="109478"/>
    <lineage>
        <taxon>Eukaryota</taxon>
        <taxon>Metazoa</taxon>
        <taxon>Chordata</taxon>
        <taxon>Craniata</taxon>
        <taxon>Vertebrata</taxon>
        <taxon>Euteleostomi</taxon>
        <taxon>Mammalia</taxon>
        <taxon>Eutheria</taxon>
        <taxon>Laurasiatheria</taxon>
        <taxon>Chiroptera</taxon>
        <taxon>Yangochiroptera</taxon>
        <taxon>Vespertilionidae</taxon>
        <taxon>Myotis</taxon>
    </lineage>
</organism>
<protein>
    <submittedName>
        <fullName evidence="1">RING finger protein 11</fullName>
    </submittedName>
</protein>
<sequence>MATGAWACSGERIRLWLPRQEQVPRAKQPEEQQIRIAQRISLIQYLPKGVYGHGRDGAEDKIQECIICWMDFVHRDPI</sequence>
<dbReference type="PANTHER" id="PTHR46359">
    <property type="entry name" value="GEO07743P1"/>
    <property type="match status" value="1"/>
</dbReference>
<dbReference type="InterPro" id="IPR052804">
    <property type="entry name" value="UEC_component"/>
</dbReference>
<dbReference type="PANTHER" id="PTHR46359:SF1">
    <property type="entry name" value="RING FINGER PROTEIN 11"/>
    <property type="match status" value="1"/>
</dbReference>
<dbReference type="EMBL" id="KE161960">
    <property type="protein sequence ID" value="EPQ06140.1"/>
    <property type="molecule type" value="Genomic_DNA"/>
</dbReference>
<evidence type="ECO:0000313" key="2">
    <source>
        <dbReference type="Proteomes" id="UP000052978"/>
    </source>
</evidence>
<accession>S7MRS2</accession>
<dbReference type="GO" id="GO:0000151">
    <property type="term" value="C:ubiquitin ligase complex"/>
    <property type="evidence" value="ECO:0007669"/>
    <property type="project" value="TreeGrafter"/>
</dbReference>
<dbReference type="GO" id="GO:0006511">
    <property type="term" value="P:ubiquitin-dependent protein catabolic process"/>
    <property type="evidence" value="ECO:0007669"/>
    <property type="project" value="TreeGrafter"/>
</dbReference>
<dbReference type="AlphaFoldDB" id="S7MRS2"/>
<gene>
    <name evidence="1" type="ORF">D623_10034563</name>
</gene>
<dbReference type="GO" id="GO:0061630">
    <property type="term" value="F:ubiquitin protein ligase activity"/>
    <property type="evidence" value="ECO:0007669"/>
    <property type="project" value="TreeGrafter"/>
</dbReference>
<dbReference type="Proteomes" id="UP000052978">
    <property type="component" value="Unassembled WGS sequence"/>
</dbReference>
<reference evidence="1 2" key="1">
    <citation type="journal article" date="2013" name="Nat. Commun.">
        <title>Genome analysis reveals insights into physiology and longevity of the Brandt's bat Myotis brandtii.</title>
        <authorList>
            <person name="Seim I."/>
            <person name="Fang X."/>
            <person name="Xiong Z."/>
            <person name="Lobanov A.V."/>
            <person name="Huang Z."/>
            <person name="Ma S."/>
            <person name="Feng Y."/>
            <person name="Turanov A.A."/>
            <person name="Zhu Y."/>
            <person name="Lenz T.L."/>
            <person name="Gerashchenko M.V."/>
            <person name="Fan D."/>
            <person name="Hee Yim S."/>
            <person name="Yao X."/>
            <person name="Jordan D."/>
            <person name="Xiong Y."/>
            <person name="Ma Y."/>
            <person name="Lyapunov A.N."/>
            <person name="Chen G."/>
            <person name="Kulakova O.I."/>
            <person name="Sun Y."/>
            <person name="Lee S.G."/>
            <person name="Bronson R.T."/>
            <person name="Moskalev A.A."/>
            <person name="Sunyaev S.R."/>
            <person name="Zhang G."/>
            <person name="Krogh A."/>
            <person name="Wang J."/>
            <person name="Gladyshev V.N."/>
        </authorList>
    </citation>
    <scope>NUCLEOTIDE SEQUENCE [LARGE SCALE GENOMIC DNA]</scope>
</reference>